<keyword evidence="14" id="KW-1185">Reference proteome</keyword>
<evidence type="ECO:0000256" key="3">
    <source>
        <dbReference type="ARBA" id="ARBA00007931"/>
    </source>
</evidence>
<name>A0A1I0B3W9_9FIRM</name>
<comment type="cofactor">
    <cofactor evidence="1 11">
        <name>Zn(2+)</name>
        <dbReference type="ChEBI" id="CHEBI:29105"/>
    </cofactor>
</comment>
<dbReference type="RefSeq" id="WP_092477335.1">
    <property type="nucleotide sequence ID" value="NZ_FOHN01000006.1"/>
</dbReference>
<dbReference type="Proteomes" id="UP000199800">
    <property type="component" value="Unassembled WGS sequence"/>
</dbReference>
<feature type="domain" description="Peptidase M50" evidence="12">
    <location>
        <begin position="6"/>
        <end position="57"/>
    </location>
</feature>
<proteinExistence type="inferred from homology"/>
<dbReference type="GO" id="GO:0004222">
    <property type="term" value="F:metalloendopeptidase activity"/>
    <property type="evidence" value="ECO:0007669"/>
    <property type="project" value="InterPro"/>
</dbReference>
<evidence type="ECO:0000313" key="14">
    <source>
        <dbReference type="Proteomes" id="UP000199800"/>
    </source>
</evidence>
<dbReference type="InterPro" id="IPR008915">
    <property type="entry name" value="Peptidase_M50"/>
</dbReference>
<comment type="subcellular location">
    <subcellularLocation>
        <location evidence="2">Membrane</location>
        <topology evidence="2">Multi-pass membrane protein</topology>
    </subcellularLocation>
</comment>
<dbReference type="PANTHER" id="PTHR42837:SF2">
    <property type="entry name" value="MEMBRANE METALLOPROTEASE ARASP2, CHLOROPLASTIC-RELATED"/>
    <property type="match status" value="1"/>
</dbReference>
<keyword evidence="10 11" id="KW-0472">Membrane</keyword>
<evidence type="ECO:0000256" key="4">
    <source>
        <dbReference type="ARBA" id="ARBA00022670"/>
    </source>
</evidence>
<accession>A0A1I0B3W9</accession>
<keyword evidence="5 11" id="KW-0812">Transmembrane</keyword>
<dbReference type="InterPro" id="IPR004387">
    <property type="entry name" value="Pept_M50_Zn"/>
</dbReference>
<reference evidence="13 14" key="1">
    <citation type="submission" date="2016-10" db="EMBL/GenBank/DDBJ databases">
        <authorList>
            <person name="de Groot N.N."/>
        </authorList>
    </citation>
    <scope>NUCLEOTIDE SEQUENCE [LARGE SCALE GENOMIC DNA]</scope>
    <source>
        <strain evidence="13 14">DSM 1801</strain>
    </source>
</reference>
<organism evidence="13 14">
    <name type="scientific">[Clostridium] polysaccharolyticum</name>
    <dbReference type="NCBI Taxonomy" id="29364"/>
    <lineage>
        <taxon>Bacteria</taxon>
        <taxon>Bacillati</taxon>
        <taxon>Bacillota</taxon>
        <taxon>Clostridia</taxon>
        <taxon>Lachnospirales</taxon>
        <taxon>Lachnospiraceae</taxon>
    </lineage>
</organism>
<dbReference type="PANTHER" id="PTHR42837">
    <property type="entry name" value="REGULATOR OF SIGMA-E PROTEASE RSEP"/>
    <property type="match status" value="1"/>
</dbReference>
<feature type="transmembrane region" description="Helical" evidence="11">
    <location>
        <begin position="341"/>
        <end position="360"/>
    </location>
</feature>
<gene>
    <name evidence="13" type="ORF">SAMN04487772_106153</name>
</gene>
<dbReference type="OrthoDB" id="9782003at2"/>
<keyword evidence="9 11" id="KW-0482">Metalloprotease</keyword>
<keyword evidence="7 11" id="KW-0862">Zinc</keyword>
<dbReference type="EC" id="3.4.24.-" evidence="11"/>
<keyword evidence="11" id="KW-0479">Metal-binding</keyword>
<dbReference type="GO" id="GO:0006508">
    <property type="term" value="P:proteolysis"/>
    <property type="evidence" value="ECO:0007669"/>
    <property type="project" value="UniProtKB-KW"/>
</dbReference>
<dbReference type="GO" id="GO:0046872">
    <property type="term" value="F:metal ion binding"/>
    <property type="evidence" value="ECO:0007669"/>
    <property type="project" value="UniProtKB-KW"/>
</dbReference>
<evidence type="ECO:0000256" key="7">
    <source>
        <dbReference type="ARBA" id="ARBA00022833"/>
    </source>
</evidence>
<evidence type="ECO:0000259" key="12">
    <source>
        <dbReference type="Pfam" id="PF02163"/>
    </source>
</evidence>
<dbReference type="SUPFAM" id="SSF50156">
    <property type="entry name" value="PDZ domain-like"/>
    <property type="match status" value="1"/>
</dbReference>
<dbReference type="InterPro" id="IPR036034">
    <property type="entry name" value="PDZ_sf"/>
</dbReference>
<dbReference type="CDD" id="cd06163">
    <property type="entry name" value="S2P-M50_PDZ_RseP-like"/>
    <property type="match status" value="1"/>
</dbReference>
<dbReference type="AlphaFoldDB" id="A0A1I0B3W9"/>
<evidence type="ECO:0000256" key="8">
    <source>
        <dbReference type="ARBA" id="ARBA00022989"/>
    </source>
</evidence>
<feature type="transmembrane region" description="Helical" evidence="11">
    <location>
        <begin position="291"/>
        <end position="312"/>
    </location>
</feature>
<feature type="domain" description="Peptidase M50" evidence="12">
    <location>
        <begin position="71"/>
        <end position="353"/>
    </location>
</feature>
<dbReference type="STRING" id="29364.SAMN04487772_106153"/>
<evidence type="ECO:0000256" key="6">
    <source>
        <dbReference type="ARBA" id="ARBA00022801"/>
    </source>
</evidence>
<evidence type="ECO:0000256" key="5">
    <source>
        <dbReference type="ARBA" id="ARBA00022692"/>
    </source>
</evidence>
<keyword evidence="8 11" id="KW-1133">Transmembrane helix</keyword>
<keyword evidence="6 11" id="KW-0378">Hydrolase</keyword>
<evidence type="ECO:0000256" key="11">
    <source>
        <dbReference type="RuleBase" id="RU362031"/>
    </source>
</evidence>
<evidence type="ECO:0000256" key="2">
    <source>
        <dbReference type="ARBA" id="ARBA00004141"/>
    </source>
</evidence>
<evidence type="ECO:0000313" key="13">
    <source>
        <dbReference type="EMBL" id="SET01376.1"/>
    </source>
</evidence>
<dbReference type="GO" id="GO:0016020">
    <property type="term" value="C:membrane"/>
    <property type="evidence" value="ECO:0007669"/>
    <property type="project" value="UniProtKB-SubCell"/>
</dbReference>
<dbReference type="Gene3D" id="2.30.42.10">
    <property type="match status" value="1"/>
</dbReference>
<dbReference type="EMBL" id="FOHN01000006">
    <property type="protein sequence ID" value="SET01376.1"/>
    <property type="molecule type" value="Genomic_DNA"/>
</dbReference>
<keyword evidence="4 13" id="KW-0645">Protease</keyword>
<protein>
    <recommendedName>
        <fullName evidence="11">Zinc metalloprotease</fullName>
        <ecNumber evidence="11">3.4.24.-</ecNumber>
    </recommendedName>
</protein>
<comment type="similarity">
    <text evidence="3 11">Belongs to the peptidase M50B family.</text>
</comment>
<dbReference type="Pfam" id="PF02163">
    <property type="entry name" value="Peptidase_M50"/>
    <property type="match status" value="2"/>
</dbReference>
<evidence type="ECO:0000256" key="10">
    <source>
        <dbReference type="ARBA" id="ARBA00023136"/>
    </source>
</evidence>
<feature type="transmembrane region" description="Helical" evidence="11">
    <location>
        <begin position="107"/>
        <end position="133"/>
    </location>
</feature>
<sequence>MQIIIALIVFSVIIIIHELGHFSLARKNGVTVTEFSVGMGPRLFTIVKGDNGLSIKFFASTDTCLNRADWKEHTKYSLKLLPLGGSCMMLGEDEDVPDVNAFNNKGVWARISVIFAGPFFNFLLAFACALFIIGKVGYDKPTVDVVAKDFYTEGEGIQVGDVLKEINGSKIRVSREVGYYLAFEGCPGDSFTAKVDRNGKIVTVKSPYYKNKEGKITLPFDVAYGRVGIGPLNVIKYSAYEVKLWIEITIKSVGKMITGQVSKDEISGPVGIVDMIGDTYKESRSEGVMQVILNMLYVTIFLSANLGVMNLLPLPALDGGRLVFLFIEAVRGKPINREKEGMVHLIGLIILMGFMFFIMFNDFAKLFHR</sequence>
<evidence type="ECO:0000256" key="9">
    <source>
        <dbReference type="ARBA" id="ARBA00023049"/>
    </source>
</evidence>
<dbReference type="NCBIfam" id="TIGR00054">
    <property type="entry name" value="RIP metalloprotease RseP"/>
    <property type="match status" value="1"/>
</dbReference>
<evidence type="ECO:0000256" key="1">
    <source>
        <dbReference type="ARBA" id="ARBA00001947"/>
    </source>
</evidence>